<feature type="region of interest" description="Disordered" evidence="2">
    <location>
        <begin position="300"/>
        <end position="389"/>
    </location>
</feature>
<evidence type="ECO:0000256" key="2">
    <source>
        <dbReference type="SAM" id="MobiDB-lite"/>
    </source>
</evidence>
<keyword evidence="1" id="KW-0238">DNA-binding</keyword>
<dbReference type="Pfam" id="PF00505">
    <property type="entry name" value="HMG_box"/>
    <property type="match status" value="1"/>
</dbReference>
<name>A0A175WHA6_9PEZI</name>
<keyword evidence="5" id="KW-1185">Reference proteome</keyword>
<organism evidence="4 5">
    <name type="scientific">Madurella mycetomatis</name>
    <dbReference type="NCBI Taxonomy" id="100816"/>
    <lineage>
        <taxon>Eukaryota</taxon>
        <taxon>Fungi</taxon>
        <taxon>Dikarya</taxon>
        <taxon>Ascomycota</taxon>
        <taxon>Pezizomycotina</taxon>
        <taxon>Sordariomycetes</taxon>
        <taxon>Sordariomycetidae</taxon>
        <taxon>Sordariales</taxon>
        <taxon>Sordariales incertae sedis</taxon>
        <taxon>Madurella</taxon>
    </lineage>
</organism>
<dbReference type="EMBL" id="LCTW02000006">
    <property type="protein sequence ID" value="KXX82932.1"/>
    <property type="molecule type" value="Genomic_DNA"/>
</dbReference>
<feature type="compositionally biased region" description="Low complexity" evidence="2">
    <location>
        <begin position="338"/>
        <end position="360"/>
    </location>
</feature>
<dbReference type="GO" id="GO:0003677">
    <property type="term" value="F:DNA binding"/>
    <property type="evidence" value="ECO:0007669"/>
    <property type="project" value="UniProtKB-UniRule"/>
</dbReference>
<dbReference type="STRING" id="100816.A0A175WHA6"/>
<feature type="DNA-binding region" description="HMG box" evidence="1">
    <location>
        <begin position="186"/>
        <end position="255"/>
    </location>
</feature>
<dbReference type="PROSITE" id="PS50118">
    <property type="entry name" value="HMG_BOX_2"/>
    <property type="match status" value="1"/>
</dbReference>
<comment type="caution">
    <text evidence="4">The sequence shown here is derived from an EMBL/GenBank/DDBJ whole genome shotgun (WGS) entry which is preliminary data.</text>
</comment>
<dbReference type="SUPFAM" id="SSF47095">
    <property type="entry name" value="HMG-box"/>
    <property type="match status" value="1"/>
</dbReference>
<dbReference type="GO" id="GO:0005634">
    <property type="term" value="C:nucleus"/>
    <property type="evidence" value="ECO:0007669"/>
    <property type="project" value="UniProtKB-UniRule"/>
</dbReference>
<dbReference type="Gene3D" id="1.10.30.10">
    <property type="entry name" value="High mobility group box domain"/>
    <property type="match status" value="1"/>
</dbReference>
<evidence type="ECO:0000313" key="5">
    <source>
        <dbReference type="Proteomes" id="UP000078237"/>
    </source>
</evidence>
<protein>
    <submittedName>
        <fullName evidence="4">High mobility group protein 1</fullName>
    </submittedName>
</protein>
<sequence length="389" mass="42602">MPRPPKNKAVPEPPVPVVAAAPPNVVAAVQPAALALKQVPPVIDVGQFIRVRDSRRSPTLAPIVYQFPFWVTRSNMLRPANETQLAASPGNPVPSWSWTIRADLANSSQVYQRLQTIQDLIRSFSQDYLRQTNLLIGEGTNLENGADLDHLAGTLASLNPAALTAPQPPVEEKKERKKRTHDPNAPKRPLTPYFLYMQTARPIIASDLGEQAPKGAVQDEGQRRWSVMTPNEKHGWNQAYQYNLRLYNARVHSYKHGNPDAKNMTDEEARAYADQYGISMPPLAQAEEAPANDQEAIAEQLQQTAAAAEPSPEEASEEEPAPAAKTPKKKETRKRKSTAPTPAAAEPEPAKAAAATPASPEAKKRKRTSKAAEQVEEPKKSGRKKTKSG</sequence>
<dbReference type="VEuPathDB" id="FungiDB:MMYC01_200647"/>
<dbReference type="OrthoDB" id="5550281at2759"/>
<accession>A0A175WHA6</accession>
<gene>
    <name evidence="4" type="ORF">MMYC01_200647</name>
</gene>
<feature type="compositionally biased region" description="Acidic residues" evidence="2">
    <location>
        <begin position="311"/>
        <end position="320"/>
    </location>
</feature>
<dbReference type="InterPro" id="IPR036910">
    <property type="entry name" value="HMG_box_dom_sf"/>
</dbReference>
<dbReference type="Proteomes" id="UP000078237">
    <property type="component" value="Unassembled WGS sequence"/>
</dbReference>
<keyword evidence="1" id="KW-0539">Nucleus</keyword>
<feature type="domain" description="HMG box" evidence="3">
    <location>
        <begin position="186"/>
        <end position="255"/>
    </location>
</feature>
<feature type="compositionally biased region" description="Low complexity" evidence="2">
    <location>
        <begin position="300"/>
        <end position="310"/>
    </location>
</feature>
<evidence type="ECO:0000256" key="1">
    <source>
        <dbReference type="PROSITE-ProRule" id="PRU00267"/>
    </source>
</evidence>
<dbReference type="SMART" id="SM00398">
    <property type="entry name" value="HMG"/>
    <property type="match status" value="1"/>
</dbReference>
<evidence type="ECO:0000259" key="3">
    <source>
        <dbReference type="PROSITE" id="PS50118"/>
    </source>
</evidence>
<feature type="region of interest" description="Disordered" evidence="2">
    <location>
        <begin position="159"/>
        <end position="191"/>
    </location>
</feature>
<feature type="compositionally biased region" description="Basic residues" evidence="2">
    <location>
        <begin position="326"/>
        <end position="337"/>
    </location>
</feature>
<evidence type="ECO:0000313" key="4">
    <source>
        <dbReference type="EMBL" id="KXX82932.1"/>
    </source>
</evidence>
<dbReference type="AlphaFoldDB" id="A0A175WHA6"/>
<dbReference type="InterPro" id="IPR009071">
    <property type="entry name" value="HMG_box_dom"/>
</dbReference>
<proteinExistence type="predicted"/>
<reference evidence="4 5" key="1">
    <citation type="journal article" date="2016" name="Genome Announc.">
        <title>Genome Sequence of Madurella mycetomatis mm55, Isolated from a Human Mycetoma Case in Sudan.</title>
        <authorList>
            <person name="Smit S."/>
            <person name="Derks M.F."/>
            <person name="Bervoets S."/>
            <person name="Fahal A."/>
            <person name="van Leeuwen W."/>
            <person name="van Belkum A."/>
            <person name="van de Sande W.W."/>
        </authorList>
    </citation>
    <scope>NUCLEOTIDE SEQUENCE [LARGE SCALE GENOMIC DNA]</scope>
    <source>
        <strain evidence="5">mm55</strain>
    </source>
</reference>